<dbReference type="InterPro" id="IPR000157">
    <property type="entry name" value="TIR_dom"/>
</dbReference>
<protein>
    <recommendedName>
        <fullName evidence="1">TIR domain-containing protein</fullName>
    </recommendedName>
</protein>
<dbReference type="GO" id="GO:0007165">
    <property type="term" value="P:signal transduction"/>
    <property type="evidence" value="ECO:0007669"/>
    <property type="project" value="InterPro"/>
</dbReference>
<dbReference type="InterPro" id="IPR035897">
    <property type="entry name" value="Toll_tir_struct_dom_sf"/>
</dbReference>
<evidence type="ECO:0000313" key="3">
    <source>
        <dbReference type="Proteomes" id="UP000663881"/>
    </source>
</evidence>
<dbReference type="Gene3D" id="3.40.50.10140">
    <property type="entry name" value="Toll/interleukin-1 receptor homology (TIR) domain"/>
    <property type="match status" value="1"/>
</dbReference>
<accession>A0A819JUE6</accession>
<evidence type="ECO:0000259" key="1">
    <source>
        <dbReference type="Pfam" id="PF13676"/>
    </source>
</evidence>
<name>A0A819JUE6_9BILA</name>
<dbReference type="EMBL" id="CAJOAY010002257">
    <property type="protein sequence ID" value="CAF3936206.1"/>
    <property type="molecule type" value="Genomic_DNA"/>
</dbReference>
<dbReference type="Proteomes" id="UP000663881">
    <property type="component" value="Unassembled WGS sequence"/>
</dbReference>
<organism evidence="2 3">
    <name type="scientific">Adineta steineri</name>
    <dbReference type="NCBI Taxonomy" id="433720"/>
    <lineage>
        <taxon>Eukaryota</taxon>
        <taxon>Metazoa</taxon>
        <taxon>Spiralia</taxon>
        <taxon>Gnathifera</taxon>
        <taxon>Rotifera</taxon>
        <taxon>Eurotatoria</taxon>
        <taxon>Bdelloidea</taxon>
        <taxon>Adinetida</taxon>
        <taxon>Adinetidae</taxon>
        <taxon>Adineta</taxon>
    </lineage>
</organism>
<dbReference type="Pfam" id="PF13676">
    <property type="entry name" value="TIR_2"/>
    <property type="match status" value="1"/>
</dbReference>
<comment type="caution">
    <text evidence="2">The sequence shown here is derived from an EMBL/GenBank/DDBJ whole genome shotgun (WGS) entry which is preliminary data.</text>
</comment>
<proteinExistence type="predicted"/>
<reference evidence="2" key="1">
    <citation type="submission" date="2021-02" db="EMBL/GenBank/DDBJ databases">
        <authorList>
            <person name="Nowell W R."/>
        </authorList>
    </citation>
    <scope>NUCLEOTIDE SEQUENCE</scope>
</reference>
<sequence>MNNIVTEQQQHVVYCRNIENWLKTLTNEKNVTDTTKKFEDEDIDKICSDIAENFDDVFAGLKTKTIAAFIITILNTLIRIYDIDRFGTITSRSAFSLMTETLMAEMADGEKSKKYAEHVTGMFDLLLMNFAKDDFIIKCLKQFFPNEPVSTTVPMFVDAKYAEKTVKWLTKSFFPNLITPYGESIMGILYNLSRHKKGLKALRKEKTFDILMERKSRIMGTEKEEDMKELFTMLLIALQRSDGEGNQNEDIILKDALCVLIESLAKQPNQDVAKQIWCNLQQPEESESLPDKSKKEITPRIYISYNWDDEAYCRTFVKALHENTTVPIWVDYEKTDELEDSWEYAAPAIESATVIIVLASSAYVCSNYSYQELLYATLKSSSSSEKKKFIVVNIESDLYLKQTWMSSLLEEKIEIEHNHDTEELARKVADQDPLSNKKKHVLVSCSSGFATQSSVCILM</sequence>
<evidence type="ECO:0000313" key="2">
    <source>
        <dbReference type="EMBL" id="CAF3936206.1"/>
    </source>
</evidence>
<gene>
    <name evidence="2" type="ORF">OKA104_LOCUS26114</name>
</gene>
<dbReference type="SUPFAM" id="SSF52200">
    <property type="entry name" value="Toll/Interleukin receptor TIR domain"/>
    <property type="match status" value="1"/>
</dbReference>
<feature type="domain" description="TIR" evidence="1">
    <location>
        <begin position="301"/>
        <end position="399"/>
    </location>
</feature>
<dbReference type="AlphaFoldDB" id="A0A819JUE6"/>